<evidence type="ECO:0000313" key="1">
    <source>
        <dbReference type="EMBL" id="KIL35065.1"/>
    </source>
</evidence>
<organism evidence="1 2">
    <name type="scientific">Cohnella kolymensis</name>
    <dbReference type="NCBI Taxonomy" id="1590652"/>
    <lineage>
        <taxon>Bacteria</taxon>
        <taxon>Bacillati</taxon>
        <taxon>Bacillota</taxon>
        <taxon>Bacilli</taxon>
        <taxon>Bacillales</taxon>
        <taxon>Paenibacillaceae</taxon>
        <taxon>Cohnella</taxon>
    </lineage>
</organism>
<proteinExistence type="predicted"/>
<comment type="caution">
    <text evidence="1">The sequence shown here is derived from an EMBL/GenBank/DDBJ whole genome shotgun (WGS) entry which is preliminary data.</text>
</comment>
<sequence length="102" mass="11413">MTLAWPGNNEKVYRLQFTLAEELEVFHIVYVLPFHDDPVGSGDKVCSLYSFVDIPSTQGTKQAVHTLLSISDSLRGRGAGAYRPARQVRTDLNYPNGRGFRV</sequence>
<protein>
    <submittedName>
        <fullName evidence="1">Uncharacterized protein</fullName>
    </submittedName>
</protein>
<name>A0ABR5A3E7_9BACL</name>
<dbReference type="Proteomes" id="UP000054526">
    <property type="component" value="Unassembled WGS sequence"/>
</dbReference>
<evidence type="ECO:0000313" key="2">
    <source>
        <dbReference type="Proteomes" id="UP000054526"/>
    </source>
</evidence>
<accession>A0ABR5A3E7</accession>
<keyword evidence="2" id="KW-1185">Reference proteome</keyword>
<dbReference type="EMBL" id="JXAL01000024">
    <property type="protein sequence ID" value="KIL35065.1"/>
    <property type="molecule type" value="Genomic_DNA"/>
</dbReference>
<gene>
    <name evidence="1" type="ORF">SD71_15525</name>
</gene>
<reference evidence="1 2" key="1">
    <citation type="submission" date="2014-12" db="EMBL/GenBank/DDBJ databases">
        <title>Draft genome sequence of Cohnella kolymensis strain B-2846.</title>
        <authorList>
            <person name="Karlyshev A.V."/>
            <person name="Kudryashova E.B."/>
        </authorList>
    </citation>
    <scope>NUCLEOTIDE SEQUENCE [LARGE SCALE GENOMIC DNA]</scope>
    <source>
        <strain evidence="1 2">VKM B-2846</strain>
    </source>
</reference>